<dbReference type="SUPFAM" id="SSF47807">
    <property type="entry name" value="5' to 3' exonuclease, C-terminal subdomain"/>
    <property type="match status" value="1"/>
</dbReference>
<dbReference type="SMART" id="SM00485">
    <property type="entry name" value="XPGN"/>
    <property type="match status" value="1"/>
</dbReference>
<keyword evidence="5" id="KW-0479">Metal-binding</keyword>
<keyword evidence="11" id="KW-0496">Mitochondrion</keyword>
<gene>
    <name evidence="17" type="ORF">EC973_007060</name>
</gene>
<dbReference type="InterPro" id="IPR006084">
    <property type="entry name" value="XPG/Rad2"/>
</dbReference>
<evidence type="ECO:0000256" key="15">
    <source>
        <dbReference type="SAM" id="MobiDB-lite"/>
    </source>
</evidence>
<sequence>MGVYGLTALLLRHAPKSVRTIKPSTLAHQTIAFDASCHLNKFMFGDEPHPHRHIYGFYMLAKFCELNNITPIFVFDGPYRLAAKKYEHERRERGRRKVSYSLLYEKERSARLESWLEVSKENCLQLSDQAATRILNQLGETLEQLEYAKQDDLVKSSDLQNNELFEKEEQDIASGMASLKVSDTEQSTTLQNAILSMSINTEDKKQAKRHKHSLIATQVQSSKNSFEAVEDDQGTSASITRRYAKLAELQGQEEEVKHEACVAADVSSTTERPTTNAGKAETWKPVSAQNLDKEGPVQDTTTTATEKLGIEFERSAGIPMGGQTKHDLVSSEYFAVEDQYTVAEDALEAMEAIQKKDKYIVERQSMLEAKLMNIAQDLRRALDSVQDKEKYTKTVQALSTRERDTMTRMIRDQVQSVKKALNQLRSENNQMLASLDMDTLVFGDAPMLRYFFSRARPILTIDPRIAREELGLTRDAFVDLCILCGTDFSATIRGVGPNRAFEMIKRYGSIEAVLNNMPSRYVPEDNFDPELARMVFNSLPPIPNKDSIYQRRIVDEDRVRHLFERFQIDPEEVDLRVRTIVLQQNFGASAVGWGQDPFATEGTIFKLY</sequence>
<name>A0A8H7ESZ2_9FUNG</name>
<evidence type="ECO:0000313" key="18">
    <source>
        <dbReference type="Proteomes" id="UP000605846"/>
    </source>
</evidence>
<dbReference type="InterPro" id="IPR008918">
    <property type="entry name" value="HhH2"/>
</dbReference>
<proteinExistence type="inferred from homology"/>
<evidence type="ECO:0000256" key="1">
    <source>
        <dbReference type="ARBA" id="ARBA00001946"/>
    </source>
</evidence>
<keyword evidence="13" id="KW-0539">Nucleus</keyword>
<dbReference type="AlphaFoldDB" id="A0A8H7ESZ2"/>
<dbReference type="GO" id="GO:0003677">
    <property type="term" value="F:DNA binding"/>
    <property type="evidence" value="ECO:0007669"/>
    <property type="project" value="InterPro"/>
</dbReference>
<evidence type="ECO:0000256" key="12">
    <source>
        <dbReference type="ARBA" id="ARBA00023204"/>
    </source>
</evidence>
<evidence type="ECO:0000256" key="11">
    <source>
        <dbReference type="ARBA" id="ARBA00023128"/>
    </source>
</evidence>
<dbReference type="InterPro" id="IPR006086">
    <property type="entry name" value="XPG-I_dom"/>
</dbReference>
<dbReference type="Pfam" id="PF00752">
    <property type="entry name" value="XPG_N"/>
    <property type="match status" value="1"/>
</dbReference>
<evidence type="ECO:0000256" key="3">
    <source>
        <dbReference type="ARBA" id="ARBA00022705"/>
    </source>
</evidence>
<dbReference type="GO" id="GO:0006260">
    <property type="term" value="P:DNA replication"/>
    <property type="evidence" value="ECO:0007669"/>
    <property type="project" value="UniProtKB-KW"/>
</dbReference>
<keyword evidence="6" id="KW-0255">Endonuclease</keyword>
<evidence type="ECO:0000256" key="7">
    <source>
        <dbReference type="ARBA" id="ARBA00022763"/>
    </source>
</evidence>
<accession>A0A8H7ESZ2</accession>
<evidence type="ECO:0000256" key="13">
    <source>
        <dbReference type="ARBA" id="ARBA00023242"/>
    </source>
</evidence>
<dbReference type="GO" id="GO:0046872">
    <property type="term" value="F:metal ion binding"/>
    <property type="evidence" value="ECO:0007669"/>
    <property type="project" value="UniProtKB-KW"/>
</dbReference>
<comment type="caution">
    <text evidence="17">The sequence shown here is derived from an EMBL/GenBank/DDBJ whole genome shotgun (WGS) entry which is preliminary data.</text>
</comment>
<dbReference type="InterPro" id="IPR029060">
    <property type="entry name" value="PIN-like_dom_sf"/>
</dbReference>
<evidence type="ECO:0000256" key="10">
    <source>
        <dbReference type="ARBA" id="ARBA00022842"/>
    </source>
</evidence>
<dbReference type="Proteomes" id="UP000605846">
    <property type="component" value="Unassembled WGS sequence"/>
</dbReference>
<dbReference type="InterPro" id="IPR006085">
    <property type="entry name" value="XPG_DNA_repair_N"/>
</dbReference>
<dbReference type="OrthoDB" id="31113at2759"/>
<evidence type="ECO:0000256" key="6">
    <source>
        <dbReference type="ARBA" id="ARBA00022759"/>
    </source>
</evidence>
<evidence type="ECO:0000256" key="5">
    <source>
        <dbReference type="ARBA" id="ARBA00022723"/>
    </source>
</evidence>
<dbReference type="InterPro" id="IPR036279">
    <property type="entry name" value="5-3_exonuclease_C_sf"/>
</dbReference>
<keyword evidence="8" id="KW-0378">Hydrolase</keyword>
<feature type="domain" description="XPG N-terminal" evidence="16">
    <location>
        <begin position="1"/>
        <end position="98"/>
    </location>
</feature>
<dbReference type="Gene3D" id="3.40.50.1010">
    <property type="entry name" value="5'-nuclease"/>
    <property type="match status" value="1"/>
</dbReference>
<dbReference type="GO" id="GO:0006281">
    <property type="term" value="P:DNA repair"/>
    <property type="evidence" value="ECO:0007669"/>
    <property type="project" value="UniProtKB-KW"/>
</dbReference>
<dbReference type="Pfam" id="PF00867">
    <property type="entry name" value="XPG_I"/>
    <property type="match status" value="1"/>
</dbReference>
<feature type="region of interest" description="Disordered" evidence="15">
    <location>
        <begin position="263"/>
        <end position="300"/>
    </location>
</feature>
<dbReference type="FunFam" id="1.10.150.20:FF:000009">
    <property type="entry name" value="Flap endonuclease 1"/>
    <property type="match status" value="1"/>
</dbReference>
<keyword evidence="9" id="KW-0269">Exonuclease</keyword>
<evidence type="ECO:0000256" key="2">
    <source>
        <dbReference type="ARBA" id="ARBA00022553"/>
    </source>
</evidence>
<dbReference type="Gene3D" id="1.10.150.20">
    <property type="entry name" value="5' to 3' exonuclease, C-terminal subdomain"/>
    <property type="match status" value="1"/>
</dbReference>
<dbReference type="PANTHER" id="PTHR11081:SF9">
    <property type="entry name" value="FLAP ENDONUCLEASE 1"/>
    <property type="match status" value="1"/>
</dbReference>
<dbReference type="GO" id="GO:0004527">
    <property type="term" value="F:exonuclease activity"/>
    <property type="evidence" value="ECO:0007669"/>
    <property type="project" value="UniProtKB-KW"/>
</dbReference>
<evidence type="ECO:0000256" key="9">
    <source>
        <dbReference type="ARBA" id="ARBA00022839"/>
    </source>
</evidence>
<protein>
    <recommendedName>
        <fullName evidence="16">XPG N-terminal domain-containing protein</fullName>
    </recommendedName>
</protein>
<keyword evidence="10" id="KW-0460">Magnesium</keyword>
<dbReference type="SUPFAM" id="SSF88723">
    <property type="entry name" value="PIN domain-like"/>
    <property type="match status" value="1"/>
</dbReference>
<dbReference type="EMBL" id="JABAYA010000005">
    <property type="protein sequence ID" value="KAF7731955.1"/>
    <property type="molecule type" value="Genomic_DNA"/>
</dbReference>
<keyword evidence="4" id="KW-0540">Nuclease</keyword>
<feature type="compositionally biased region" description="Polar residues" evidence="15">
    <location>
        <begin position="266"/>
        <end position="277"/>
    </location>
</feature>
<dbReference type="PRINTS" id="PR00853">
    <property type="entry name" value="XPGRADSUPER"/>
</dbReference>
<evidence type="ECO:0000259" key="16">
    <source>
        <dbReference type="SMART" id="SM00485"/>
    </source>
</evidence>
<keyword evidence="12" id="KW-0234">DNA repair</keyword>
<comment type="cofactor">
    <cofactor evidence="1">
        <name>Mg(2+)</name>
        <dbReference type="ChEBI" id="CHEBI:18420"/>
    </cofactor>
</comment>
<dbReference type="SMART" id="SM00279">
    <property type="entry name" value="HhH2"/>
    <property type="match status" value="1"/>
</dbReference>
<evidence type="ECO:0000256" key="4">
    <source>
        <dbReference type="ARBA" id="ARBA00022722"/>
    </source>
</evidence>
<organism evidence="17 18">
    <name type="scientific">Apophysomyces ossiformis</name>
    <dbReference type="NCBI Taxonomy" id="679940"/>
    <lineage>
        <taxon>Eukaryota</taxon>
        <taxon>Fungi</taxon>
        <taxon>Fungi incertae sedis</taxon>
        <taxon>Mucoromycota</taxon>
        <taxon>Mucoromycotina</taxon>
        <taxon>Mucoromycetes</taxon>
        <taxon>Mucorales</taxon>
        <taxon>Mucorineae</taxon>
        <taxon>Mucoraceae</taxon>
        <taxon>Apophysomyces</taxon>
    </lineage>
</organism>
<evidence type="ECO:0000313" key="17">
    <source>
        <dbReference type="EMBL" id="KAF7731955.1"/>
    </source>
</evidence>
<evidence type="ECO:0000256" key="14">
    <source>
        <dbReference type="ARBA" id="ARBA00034726"/>
    </source>
</evidence>
<keyword evidence="2" id="KW-0597">Phosphoprotein</keyword>
<keyword evidence="3" id="KW-0235">DNA replication</keyword>
<keyword evidence="7" id="KW-0227">DNA damage</keyword>
<dbReference type="PANTHER" id="PTHR11081">
    <property type="entry name" value="FLAP ENDONUCLEASE FAMILY MEMBER"/>
    <property type="match status" value="1"/>
</dbReference>
<comment type="similarity">
    <text evidence="14">Belongs to the XPG/RAD2 endonuclease family. FEN1 subfamily.</text>
</comment>
<reference evidence="17" key="1">
    <citation type="submission" date="2020-01" db="EMBL/GenBank/DDBJ databases">
        <title>Genome Sequencing of Three Apophysomyces-Like Fungal Strains Confirms a Novel Fungal Genus in the Mucoromycota with divergent Burkholderia-like Endosymbiotic Bacteria.</title>
        <authorList>
            <person name="Stajich J.E."/>
            <person name="Macias A.M."/>
            <person name="Carter-House D."/>
            <person name="Lovett B."/>
            <person name="Kasson L.R."/>
            <person name="Berry K."/>
            <person name="Grigoriev I."/>
            <person name="Chang Y."/>
            <person name="Spatafora J."/>
            <person name="Kasson M.T."/>
        </authorList>
    </citation>
    <scope>NUCLEOTIDE SEQUENCE</scope>
    <source>
        <strain evidence="17">NRRL A-21654</strain>
    </source>
</reference>
<dbReference type="GO" id="GO:0017108">
    <property type="term" value="F:5'-flap endonuclease activity"/>
    <property type="evidence" value="ECO:0007669"/>
    <property type="project" value="TreeGrafter"/>
</dbReference>
<evidence type="ECO:0000256" key="8">
    <source>
        <dbReference type="ARBA" id="ARBA00022801"/>
    </source>
</evidence>
<keyword evidence="18" id="KW-1185">Reference proteome</keyword>